<keyword evidence="7" id="KW-0547">Nucleotide-binding</keyword>
<dbReference type="PROSITE" id="PS50109">
    <property type="entry name" value="HIS_KIN"/>
    <property type="match status" value="1"/>
</dbReference>
<dbReference type="Proteomes" id="UP000238739">
    <property type="component" value="Unassembled WGS sequence"/>
</dbReference>
<dbReference type="PRINTS" id="PR00344">
    <property type="entry name" value="BCTRLSENSOR"/>
</dbReference>
<evidence type="ECO:0000259" key="13">
    <source>
        <dbReference type="PROSITE" id="PS50109"/>
    </source>
</evidence>
<dbReference type="InterPro" id="IPR005467">
    <property type="entry name" value="His_kinase_dom"/>
</dbReference>
<dbReference type="GO" id="GO:0016036">
    <property type="term" value="P:cellular response to phosphate starvation"/>
    <property type="evidence" value="ECO:0007669"/>
    <property type="project" value="TreeGrafter"/>
</dbReference>
<dbReference type="NCBIfam" id="NF046044">
    <property type="entry name" value="PnpS"/>
    <property type="match status" value="1"/>
</dbReference>
<dbReference type="SUPFAM" id="SSF55874">
    <property type="entry name" value="ATPase domain of HSP90 chaperone/DNA topoisomerase II/histidine kinase"/>
    <property type="match status" value="1"/>
</dbReference>
<dbReference type="PANTHER" id="PTHR45453">
    <property type="entry name" value="PHOSPHATE REGULON SENSOR PROTEIN PHOR"/>
    <property type="match status" value="1"/>
</dbReference>
<dbReference type="Gene3D" id="1.10.287.130">
    <property type="match status" value="1"/>
</dbReference>
<dbReference type="GO" id="GO:0005886">
    <property type="term" value="C:plasma membrane"/>
    <property type="evidence" value="ECO:0007669"/>
    <property type="project" value="UniProtKB-SubCell"/>
</dbReference>
<dbReference type="GO" id="GO:0004721">
    <property type="term" value="F:phosphoprotein phosphatase activity"/>
    <property type="evidence" value="ECO:0007669"/>
    <property type="project" value="TreeGrafter"/>
</dbReference>
<comment type="catalytic activity">
    <reaction evidence="1">
        <text>ATP + protein L-histidine = ADP + protein N-phospho-L-histidine.</text>
        <dbReference type="EC" id="2.7.13.3"/>
    </reaction>
</comment>
<dbReference type="InterPro" id="IPR036890">
    <property type="entry name" value="HATPase_C_sf"/>
</dbReference>
<dbReference type="FunFam" id="3.30.565.10:FF:000006">
    <property type="entry name" value="Sensor histidine kinase WalK"/>
    <property type="match status" value="1"/>
</dbReference>
<keyword evidence="12" id="KW-1133">Transmembrane helix</keyword>
<keyword evidence="4" id="KW-1003">Cell membrane</keyword>
<dbReference type="EMBL" id="OGVC01000009">
    <property type="protein sequence ID" value="SPC37561.1"/>
    <property type="molecule type" value="Genomic_DNA"/>
</dbReference>
<feature type="domain" description="Histidine kinase" evidence="13">
    <location>
        <begin position="338"/>
        <end position="554"/>
    </location>
</feature>
<keyword evidence="11 12" id="KW-0472">Membrane</keyword>
<organism evidence="14 15">
    <name type="scientific">Latilactobacillus fuchuensis</name>
    <dbReference type="NCBI Taxonomy" id="164393"/>
    <lineage>
        <taxon>Bacteria</taxon>
        <taxon>Bacillati</taxon>
        <taxon>Bacillota</taxon>
        <taxon>Bacilli</taxon>
        <taxon>Lactobacillales</taxon>
        <taxon>Lactobacillaceae</taxon>
        <taxon>Latilactobacillus</taxon>
    </lineage>
</organism>
<evidence type="ECO:0000313" key="15">
    <source>
        <dbReference type="Proteomes" id="UP000238739"/>
    </source>
</evidence>
<accession>A0A2N9DU52</accession>
<reference evidence="14" key="1">
    <citation type="submission" date="2018-01" db="EMBL/GenBank/DDBJ databases">
        <authorList>
            <person name="Chaillou S."/>
        </authorList>
    </citation>
    <scope>NUCLEOTIDE SEQUENCE [LARGE SCALE GENOMIC DNA]</scope>
    <source>
        <strain evidence="14">MFPC41A2801</strain>
    </source>
</reference>
<dbReference type="Gene3D" id="3.30.565.10">
    <property type="entry name" value="Histidine kinase-like ATPase, C-terminal domain"/>
    <property type="match status" value="1"/>
</dbReference>
<keyword evidence="9" id="KW-0067">ATP-binding</keyword>
<feature type="transmembrane region" description="Helical" evidence="12">
    <location>
        <begin position="135"/>
        <end position="155"/>
    </location>
</feature>
<keyword evidence="6 14" id="KW-0808">Transferase</keyword>
<keyword evidence="10" id="KW-0902">Two-component regulatory system</keyword>
<dbReference type="InterPro" id="IPR003594">
    <property type="entry name" value="HATPase_dom"/>
</dbReference>
<evidence type="ECO:0000256" key="3">
    <source>
        <dbReference type="ARBA" id="ARBA00012438"/>
    </source>
</evidence>
<evidence type="ECO:0000313" key="14">
    <source>
        <dbReference type="EMBL" id="SPC37561.1"/>
    </source>
</evidence>
<name>A0A2N9DU52_9LACO</name>
<dbReference type="Gene3D" id="3.30.450.20">
    <property type="entry name" value="PAS domain"/>
    <property type="match status" value="1"/>
</dbReference>
<dbReference type="InterPro" id="IPR003661">
    <property type="entry name" value="HisK_dim/P_dom"/>
</dbReference>
<dbReference type="SMART" id="SM00388">
    <property type="entry name" value="HisKA"/>
    <property type="match status" value="1"/>
</dbReference>
<feature type="transmembrane region" description="Helical" evidence="12">
    <location>
        <begin position="12"/>
        <end position="31"/>
    </location>
</feature>
<dbReference type="Pfam" id="PF02518">
    <property type="entry name" value="HATPase_c"/>
    <property type="match status" value="1"/>
</dbReference>
<sequence length="554" mass="63813">MTKHDQIRFYRIATILVAIYIALMMTFNSVVKRQQMTTLAARGADYALLHKQPDFQAQKWLVQNQLEVVTEQSAQKTKLQKTANDILNRERSTEDTQMVQKVSGQSYLFYRYQTKKTAFVLVTAQHRFWQTWPTFALTLTSLYLIICGLILLKFWQHRRRFATHLKILVANIHHIRHEELPEPIIFQRDASLYVLADEINKLNGDMRHMRQKIAIQQGSFDRLIDHLPVGVMVINEARQVVLHNEAIGELLETQIEDRKHPYIDDIKTYELTRMIEHTFRHRRSHHQEIQLIQNQERFVDANVVQLNTVKSKFQALVILYDLTDIRRVEQMQLDFVSNVSHELKTPVTAITGFAETLLAGAKDDPATLQQFLQIIYDESTRLTALIQDILALSHLDQKEQIKAQPLLIKPVIEQNLLLLQQKIQKKALHVSVEIPADLQIRIQKMKFNQIMKNLIANGITYNKPAGSLVITAEQNAMQQIEIRVVDSGQGIPSDLQDRIFERFYRVDQARATHKSGTGLGLAIAKELTESLGGQLTVESQLGVGSEFILTLPNQ</sequence>
<dbReference type="EC" id="2.7.13.3" evidence="3"/>
<keyword evidence="5" id="KW-0597">Phosphoprotein</keyword>
<dbReference type="GO" id="GO:0000155">
    <property type="term" value="F:phosphorelay sensor kinase activity"/>
    <property type="evidence" value="ECO:0007669"/>
    <property type="project" value="InterPro"/>
</dbReference>
<evidence type="ECO:0000256" key="10">
    <source>
        <dbReference type="ARBA" id="ARBA00023012"/>
    </source>
</evidence>
<keyword evidence="12" id="KW-0812">Transmembrane</keyword>
<evidence type="ECO:0000256" key="12">
    <source>
        <dbReference type="SAM" id="Phobius"/>
    </source>
</evidence>
<evidence type="ECO:0000256" key="8">
    <source>
        <dbReference type="ARBA" id="ARBA00022777"/>
    </source>
</evidence>
<dbReference type="FunFam" id="1.10.287.130:FF:000008">
    <property type="entry name" value="Two-component sensor histidine kinase"/>
    <property type="match status" value="1"/>
</dbReference>
<dbReference type="SMART" id="SM00387">
    <property type="entry name" value="HATPase_c"/>
    <property type="match status" value="1"/>
</dbReference>
<dbReference type="Pfam" id="PF00512">
    <property type="entry name" value="HisKA"/>
    <property type="match status" value="1"/>
</dbReference>
<evidence type="ECO:0000256" key="4">
    <source>
        <dbReference type="ARBA" id="ARBA00022475"/>
    </source>
</evidence>
<evidence type="ECO:0000256" key="7">
    <source>
        <dbReference type="ARBA" id="ARBA00022741"/>
    </source>
</evidence>
<comment type="caution">
    <text evidence="14">The sequence shown here is derived from an EMBL/GenBank/DDBJ whole genome shotgun (WGS) entry which is preliminary data.</text>
</comment>
<evidence type="ECO:0000256" key="9">
    <source>
        <dbReference type="ARBA" id="ARBA00022840"/>
    </source>
</evidence>
<proteinExistence type="predicted"/>
<dbReference type="PANTHER" id="PTHR45453:SF1">
    <property type="entry name" value="PHOSPHATE REGULON SENSOR PROTEIN PHOR"/>
    <property type="match status" value="1"/>
</dbReference>
<keyword evidence="15" id="KW-1185">Reference proteome</keyword>
<evidence type="ECO:0000256" key="11">
    <source>
        <dbReference type="ARBA" id="ARBA00023136"/>
    </source>
</evidence>
<dbReference type="InterPro" id="IPR004358">
    <property type="entry name" value="Sig_transdc_His_kin-like_C"/>
</dbReference>
<dbReference type="CDD" id="cd00075">
    <property type="entry name" value="HATPase"/>
    <property type="match status" value="1"/>
</dbReference>
<dbReference type="SUPFAM" id="SSF47384">
    <property type="entry name" value="Homodimeric domain of signal transducing histidine kinase"/>
    <property type="match status" value="1"/>
</dbReference>
<dbReference type="InterPro" id="IPR036097">
    <property type="entry name" value="HisK_dim/P_sf"/>
</dbReference>
<gene>
    <name evidence="14" type="ORF">LFUMFP_170027</name>
</gene>
<dbReference type="RefSeq" id="WP_106483079.1">
    <property type="nucleotide sequence ID" value="NZ_CBCPIL010000026.1"/>
</dbReference>
<dbReference type="GO" id="GO:0005524">
    <property type="term" value="F:ATP binding"/>
    <property type="evidence" value="ECO:0007669"/>
    <property type="project" value="UniProtKB-KW"/>
</dbReference>
<evidence type="ECO:0000256" key="1">
    <source>
        <dbReference type="ARBA" id="ARBA00000085"/>
    </source>
</evidence>
<protein>
    <recommendedName>
        <fullName evidence="3">histidine kinase</fullName>
        <ecNumber evidence="3">2.7.13.3</ecNumber>
    </recommendedName>
</protein>
<dbReference type="InterPro" id="IPR050351">
    <property type="entry name" value="BphY/WalK/GraS-like"/>
</dbReference>
<dbReference type="AlphaFoldDB" id="A0A2N9DU52"/>
<keyword evidence="8" id="KW-0418">Kinase</keyword>
<dbReference type="CDD" id="cd00082">
    <property type="entry name" value="HisKA"/>
    <property type="match status" value="1"/>
</dbReference>
<evidence type="ECO:0000256" key="6">
    <source>
        <dbReference type="ARBA" id="ARBA00022679"/>
    </source>
</evidence>
<evidence type="ECO:0000256" key="2">
    <source>
        <dbReference type="ARBA" id="ARBA00004236"/>
    </source>
</evidence>
<evidence type="ECO:0000256" key="5">
    <source>
        <dbReference type="ARBA" id="ARBA00022553"/>
    </source>
</evidence>
<comment type="subcellular location">
    <subcellularLocation>
        <location evidence="2">Cell membrane</location>
    </subcellularLocation>
</comment>